<dbReference type="Gene3D" id="3.40.50.620">
    <property type="entry name" value="HUPs"/>
    <property type="match status" value="1"/>
</dbReference>
<dbReference type="NCBIfam" id="TIGR02433">
    <property type="entry name" value="lysidine_TilS_C"/>
    <property type="match status" value="1"/>
</dbReference>
<dbReference type="GO" id="GO:0032267">
    <property type="term" value="F:tRNA(Ile)-lysidine synthase activity"/>
    <property type="evidence" value="ECO:0007669"/>
    <property type="project" value="UniProtKB-EC"/>
</dbReference>
<dbReference type="PANTHER" id="PTHR43033:SF1">
    <property type="entry name" value="TRNA(ILE)-LYSIDINE SYNTHASE-RELATED"/>
    <property type="match status" value="1"/>
</dbReference>
<comment type="domain">
    <text evidence="8">The N-terminal region contains the highly conserved SGGXDS motif, predicted to be a P-loop motif involved in ATP binding.</text>
</comment>
<dbReference type="SUPFAM" id="SSF52402">
    <property type="entry name" value="Adenine nucleotide alpha hydrolases-like"/>
    <property type="match status" value="1"/>
</dbReference>
<evidence type="ECO:0000256" key="8">
    <source>
        <dbReference type="HAMAP-Rule" id="MF_01161"/>
    </source>
</evidence>
<dbReference type="EC" id="6.3.4.19" evidence="8"/>
<keyword evidence="3 8" id="KW-0436">Ligase</keyword>
<dbReference type="EMBL" id="QICN01000004">
    <property type="protein sequence ID" value="PXV68452.1"/>
    <property type="molecule type" value="Genomic_DNA"/>
</dbReference>
<dbReference type="InterPro" id="IPR011063">
    <property type="entry name" value="TilS/TtcA_N"/>
</dbReference>
<evidence type="ECO:0000313" key="11">
    <source>
        <dbReference type="Proteomes" id="UP000248330"/>
    </source>
</evidence>
<keyword evidence="11" id="KW-1185">Reference proteome</keyword>
<evidence type="ECO:0000256" key="6">
    <source>
        <dbReference type="ARBA" id="ARBA00022840"/>
    </source>
</evidence>
<comment type="function">
    <text evidence="8">Ligates lysine onto the cytidine present at position 34 of the AUA codon-specific tRNA(Ile) that contains the anticodon CAU, in an ATP-dependent manner. Cytidine is converted to lysidine, thus changing the amino acid specificity of the tRNA from methionine to isoleucine.</text>
</comment>
<accession>A0A318EEN4</accession>
<comment type="catalytic activity">
    <reaction evidence="7 8">
        <text>cytidine(34) in tRNA(Ile2) + L-lysine + ATP = lysidine(34) in tRNA(Ile2) + AMP + diphosphate + H(+)</text>
        <dbReference type="Rhea" id="RHEA:43744"/>
        <dbReference type="Rhea" id="RHEA-COMP:10625"/>
        <dbReference type="Rhea" id="RHEA-COMP:10670"/>
        <dbReference type="ChEBI" id="CHEBI:15378"/>
        <dbReference type="ChEBI" id="CHEBI:30616"/>
        <dbReference type="ChEBI" id="CHEBI:32551"/>
        <dbReference type="ChEBI" id="CHEBI:33019"/>
        <dbReference type="ChEBI" id="CHEBI:82748"/>
        <dbReference type="ChEBI" id="CHEBI:83665"/>
        <dbReference type="ChEBI" id="CHEBI:456215"/>
        <dbReference type="EC" id="6.3.4.19"/>
    </reaction>
</comment>
<gene>
    <name evidence="8" type="primary">tilS</name>
    <name evidence="10" type="ORF">C8D93_104150</name>
</gene>
<dbReference type="CDD" id="cd01992">
    <property type="entry name" value="TilS_N"/>
    <property type="match status" value="1"/>
</dbReference>
<sequence>MRAPFELPPSPLGPRGRLWVGYSGGLDSTVLLDLLHAAGAPVRAVHVHHGLQSSADDWVRHCRRFCRARGIPLRVLHVSPARRHEQGPEAAAREARYDALRKLLREGDVLATAHHRDDQAETVLMRALRGTGIAGLGAMCHEEPLGTGLLWRPLLDRPRDQLRQHARRQGLEWIEDPHNATPRYTRAFLRQRVWPVLDEHFPAATAQLARLAAHARDTGSLLADIAAEDAGRCAQGQALRVSALLALSPQRRRNLLYHRWCALGLLPPPASWYAELERSVLRARADATPLLACGGGEARRYRDGLFLMRSLPPPSGHVLRWPRGRTVELPDGCGRVCVARRPPAGSTVGFAGGGERIRLDESGPARLLTRLCQQAGMPPWLRERMPLLWHDGELLAAGGRWQAPAARRLGLQMRWEHTLPEPSN</sequence>
<keyword evidence="5 8" id="KW-0547">Nucleotide-binding</keyword>
<keyword evidence="6 8" id="KW-0067">ATP-binding</keyword>
<dbReference type="AlphaFoldDB" id="A0A318EEN4"/>
<evidence type="ECO:0000259" key="9">
    <source>
        <dbReference type="SMART" id="SM00977"/>
    </source>
</evidence>
<feature type="binding site" evidence="8">
    <location>
        <begin position="23"/>
        <end position="28"/>
    </location>
    <ligand>
        <name>ATP</name>
        <dbReference type="ChEBI" id="CHEBI:30616"/>
    </ligand>
</feature>
<dbReference type="Gene3D" id="1.20.59.20">
    <property type="match status" value="1"/>
</dbReference>
<keyword evidence="4 8" id="KW-0819">tRNA processing</keyword>
<evidence type="ECO:0000256" key="1">
    <source>
        <dbReference type="ARBA" id="ARBA00004496"/>
    </source>
</evidence>
<name>A0A318EEN4_9GAMM</name>
<evidence type="ECO:0000256" key="3">
    <source>
        <dbReference type="ARBA" id="ARBA00022598"/>
    </source>
</evidence>
<comment type="subcellular location">
    <subcellularLocation>
        <location evidence="1 8">Cytoplasm</location>
    </subcellularLocation>
</comment>
<dbReference type="PANTHER" id="PTHR43033">
    <property type="entry name" value="TRNA(ILE)-LYSIDINE SYNTHASE-RELATED"/>
    <property type="match status" value="1"/>
</dbReference>
<dbReference type="GO" id="GO:0005737">
    <property type="term" value="C:cytoplasm"/>
    <property type="evidence" value="ECO:0007669"/>
    <property type="project" value="UniProtKB-SubCell"/>
</dbReference>
<evidence type="ECO:0000256" key="7">
    <source>
        <dbReference type="ARBA" id="ARBA00048539"/>
    </source>
</evidence>
<dbReference type="Pfam" id="PF11734">
    <property type="entry name" value="TilS_C"/>
    <property type="match status" value="1"/>
</dbReference>
<comment type="caution">
    <text evidence="10">The sequence shown here is derived from an EMBL/GenBank/DDBJ whole genome shotgun (WGS) entry which is preliminary data.</text>
</comment>
<dbReference type="SMART" id="SM00977">
    <property type="entry name" value="TilS_C"/>
    <property type="match status" value="1"/>
</dbReference>
<dbReference type="InterPro" id="IPR014729">
    <property type="entry name" value="Rossmann-like_a/b/a_fold"/>
</dbReference>
<evidence type="ECO:0000256" key="2">
    <source>
        <dbReference type="ARBA" id="ARBA00022490"/>
    </source>
</evidence>
<dbReference type="InterPro" id="IPR012094">
    <property type="entry name" value="tRNA_Ile_lys_synt"/>
</dbReference>
<dbReference type="InterPro" id="IPR012795">
    <property type="entry name" value="tRNA_Ile_lys_synt_N"/>
</dbReference>
<dbReference type="NCBIfam" id="TIGR02432">
    <property type="entry name" value="lysidine_TilS_N"/>
    <property type="match status" value="1"/>
</dbReference>
<dbReference type="InterPro" id="IPR015262">
    <property type="entry name" value="tRNA_Ile_lys_synt_subst-bd"/>
</dbReference>
<dbReference type="SUPFAM" id="SSF82829">
    <property type="entry name" value="MesJ substrate recognition domain-like"/>
    <property type="match status" value="1"/>
</dbReference>
<dbReference type="RefSeq" id="WP_110264948.1">
    <property type="nucleotide sequence ID" value="NZ_CAKZQT010000022.1"/>
</dbReference>
<dbReference type="InterPro" id="IPR012796">
    <property type="entry name" value="Lysidine-tRNA-synth_C"/>
</dbReference>
<keyword evidence="2 8" id="KW-0963">Cytoplasm</keyword>
<evidence type="ECO:0000313" key="10">
    <source>
        <dbReference type="EMBL" id="PXV68452.1"/>
    </source>
</evidence>
<dbReference type="Pfam" id="PF01171">
    <property type="entry name" value="ATP_bind_3"/>
    <property type="match status" value="1"/>
</dbReference>
<dbReference type="OrthoDB" id="9807403at2"/>
<dbReference type="GO" id="GO:0006400">
    <property type="term" value="P:tRNA modification"/>
    <property type="evidence" value="ECO:0007669"/>
    <property type="project" value="UniProtKB-UniRule"/>
</dbReference>
<dbReference type="SUPFAM" id="SSF56037">
    <property type="entry name" value="PheT/TilS domain"/>
    <property type="match status" value="1"/>
</dbReference>
<evidence type="ECO:0000256" key="5">
    <source>
        <dbReference type="ARBA" id="ARBA00022741"/>
    </source>
</evidence>
<feature type="domain" description="Lysidine-tRNA(Ile) synthetase C-terminal" evidence="9">
    <location>
        <begin position="346"/>
        <end position="415"/>
    </location>
</feature>
<reference evidence="10 11" key="1">
    <citation type="submission" date="2018-04" db="EMBL/GenBank/DDBJ databases">
        <title>Genomic Encyclopedia of Type Strains, Phase IV (KMG-IV): sequencing the most valuable type-strain genomes for metagenomic binning, comparative biology and taxonomic classification.</title>
        <authorList>
            <person name="Goeker M."/>
        </authorList>
    </citation>
    <scope>NUCLEOTIDE SEQUENCE [LARGE SCALE GENOMIC DNA]</scope>
    <source>
        <strain evidence="10 11">DSM 104150</strain>
    </source>
</reference>
<protein>
    <recommendedName>
        <fullName evidence="8">tRNA(Ile)-lysidine synthase</fullName>
        <ecNumber evidence="8">6.3.4.19</ecNumber>
    </recommendedName>
    <alternativeName>
        <fullName evidence="8">tRNA(Ile)-2-lysyl-cytidine synthase</fullName>
    </alternativeName>
    <alternativeName>
        <fullName evidence="8">tRNA(Ile)-lysidine synthetase</fullName>
    </alternativeName>
</protein>
<dbReference type="GO" id="GO:0005524">
    <property type="term" value="F:ATP binding"/>
    <property type="evidence" value="ECO:0007669"/>
    <property type="project" value="UniProtKB-UniRule"/>
</dbReference>
<organism evidence="10 11">
    <name type="scientific">Sinimarinibacterium flocculans</name>
    <dbReference type="NCBI Taxonomy" id="985250"/>
    <lineage>
        <taxon>Bacteria</taxon>
        <taxon>Pseudomonadati</taxon>
        <taxon>Pseudomonadota</taxon>
        <taxon>Gammaproteobacteria</taxon>
        <taxon>Nevskiales</taxon>
        <taxon>Nevskiaceae</taxon>
        <taxon>Sinimarinibacterium</taxon>
    </lineage>
</organism>
<comment type="similarity">
    <text evidence="8">Belongs to the tRNA(Ile)-lysidine synthase family.</text>
</comment>
<dbReference type="Proteomes" id="UP000248330">
    <property type="component" value="Unassembled WGS sequence"/>
</dbReference>
<dbReference type="Pfam" id="PF09179">
    <property type="entry name" value="TilS"/>
    <property type="match status" value="1"/>
</dbReference>
<evidence type="ECO:0000256" key="4">
    <source>
        <dbReference type="ARBA" id="ARBA00022694"/>
    </source>
</evidence>
<proteinExistence type="inferred from homology"/>
<dbReference type="HAMAP" id="MF_01161">
    <property type="entry name" value="tRNA_Ile_lys_synt"/>
    <property type="match status" value="1"/>
</dbReference>